<dbReference type="GO" id="GO:0055088">
    <property type="term" value="P:lipid homeostasis"/>
    <property type="evidence" value="ECO:0000318"/>
    <property type="project" value="GO_Central"/>
</dbReference>
<dbReference type="SUPFAM" id="SSF53474">
    <property type="entry name" value="alpha/beta-Hydrolases"/>
    <property type="match status" value="1"/>
</dbReference>
<dbReference type="GeneID" id="10508197"/>
<dbReference type="EMBL" id="GL871172">
    <property type="protein sequence ID" value="EGC32826.1"/>
    <property type="molecule type" value="Genomic_DNA"/>
</dbReference>
<dbReference type="Gene3D" id="3.40.50.1820">
    <property type="entry name" value="alpha/beta hydrolase"/>
    <property type="match status" value="1"/>
</dbReference>
<protein>
    <recommendedName>
        <fullName evidence="2">AB hydrolase-1 domain-containing protein</fullName>
    </recommendedName>
</protein>
<evidence type="ECO:0000256" key="1">
    <source>
        <dbReference type="ARBA" id="ARBA00038097"/>
    </source>
</evidence>
<dbReference type="OMA" id="AFHSMMQ"/>
<dbReference type="GO" id="GO:0042171">
    <property type="term" value="F:lysophosphatidic acid acyltransferase activity"/>
    <property type="evidence" value="ECO:0000318"/>
    <property type="project" value="GO_Central"/>
</dbReference>
<dbReference type="KEGG" id="dpp:DICPUDRAFT_49330"/>
<evidence type="ECO:0000313" key="4">
    <source>
        <dbReference type="Proteomes" id="UP000001064"/>
    </source>
</evidence>
<accession>F0ZTB1</accession>
<dbReference type="InParanoid" id="F0ZTB1"/>
<dbReference type="GO" id="GO:0052689">
    <property type="term" value="F:carboxylic ester hydrolase activity"/>
    <property type="evidence" value="ECO:0000318"/>
    <property type="project" value="GO_Central"/>
</dbReference>
<evidence type="ECO:0000259" key="2">
    <source>
        <dbReference type="Pfam" id="PF00561"/>
    </source>
</evidence>
<keyword evidence="4" id="KW-1185">Reference proteome</keyword>
<gene>
    <name evidence="3" type="ORF">DICPUDRAFT_49330</name>
</gene>
<dbReference type="InterPro" id="IPR000073">
    <property type="entry name" value="AB_hydrolase_1"/>
</dbReference>
<proteinExistence type="inferred from homology"/>
<name>F0ZTB1_DICPU</name>
<dbReference type="PANTHER" id="PTHR42886:SF29">
    <property type="entry name" value="PUMMELIG, ISOFORM A"/>
    <property type="match status" value="1"/>
</dbReference>
<comment type="similarity">
    <text evidence="1">Belongs to the peptidase S33 family. ABHD4/ABHD5 subfamily.</text>
</comment>
<dbReference type="GO" id="GO:0006654">
    <property type="term" value="P:phosphatidic acid biosynthetic process"/>
    <property type="evidence" value="ECO:0000318"/>
    <property type="project" value="GO_Central"/>
</dbReference>
<dbReference type="FunFam" id="3.40.50.1820:FF:000320">
    <property type="entry name" value="Abhydrolase domain-containing protein abhd-5.2"/>
    <property type="match status" value="1"/>
</dbReference>
<sequence length="382" mass="43490">MLNYFKTFSIWRTAPTQIDIENAEKKIFSNLKTEYEQKFIDIGNGQVINTIKIGDKGEPIVLVHGFGAGIGLWCCNLDFLSKYYTVYAIDLIGFGRSSRPDPEQIKTLDEAENTWTESINEWSKKVGLDKFHLVGHSLGGYVSACYALKYPNKVNTLLLCDPWGLPARPIDFEENLTMPKRLISKYLSIDASLSIVRKMGPKLVSKFRRDLLMKFQHVFPIEPTDNTENIISDYIYHSNSLEPASGEHLFRMVSLPFGYASSPLFERMKQIDSNVNISFIYGEHSWIDPTPGFLLQKEMKNIKNIHMLSRSGHHVYIDNLDEFHNSILNSIPISNDLKDLFNNNNNNNNILFSNTVNNTISNLNLNTTTKSNETIITQSAST</sequence>
<feature type="domain" description="AB hydrolase-1" evidence="2">
    <location>
        <begin position="59"/>
        <end position="203"/>
    </location>
</feature>
<dbReference type="Pfam" id="PF00561">
    <property type="entry name" value="Abhydrolase_1"/>
    <property type="match status" value="1"/>
</dbReference>
<dbReference type="STRING" id="5786.F0ZTB1"/>
<dbReference type="Proteomes" id="UP000001064">
    <property type="component" value="Unassembled WGS sequence"/>
</dbReference>
<dbReference type="InterPro" id="IPR029058">
    <property type="entry name" value="AB_hydrolase_fold"/>
</dbReference>
<dbReference type="AlphaFoldDB" id="F0ZTB1"/>
<dbReference type="PRINTS" id="PR00111">
    <property type="entry name" value="ABHYDROLASE"/>
</dbReference>
<dbReference type="VEuPathDB" id="AmoebaDB:DICPUDRAFT_49330"/>
<dbReference type="RefSeq" id="XP_003290649.1">
    <property type="nucleotide sequence ID" value="XM_003290601.1"/>
</dbReference>
<dbReference type="OrthoDB" id="7457040at2759"/>
<organism evidence="3 4">
    <name type="scientific">Dictyostelium purpureum</name>
    <name type="common">Slime mold</name>
    <dbReference type="NCBI Taxonomy" id="5786"/>
    <lineage>
        <taxon>Eukaryota</taxon>
        <taxon>Amoebozoa</taxon>
        <taxon>Evosea</taxon>
        <taxon>Eumycetozoa</taxon>
        <taxon>Dictyostelia</taxon>
        <taxon>Dictyosteliales</taxon>
        <taxon>Dictyosteliaceae</taxon>
        <taxon>Dictyostelium</taxon>
    </lineage>
</organism>
<reference evidence="4" key="1">
    <citation type="journal article" date="2011" name="Genome Biol.">
        <title>Comparative genomics of the social amoebae Dictyostelium discoideum and Dictyostelium purpureum.</title>
        <authorList>
            <consortium name="US DOE Joint Genome Institute (JGI-PGF)"/>
            <person name="Sucgang R."/>
            <person name="Kuo A."/>
            <person name="Tian X."/>
            <person name="Salerno W."/>
            <person name="Parikh A."/>
            <person name="Feasley C.L."/>
            <person name="Dalin E."/>
            <person name="Tu H."/>
            <person name="Huang E."/>
            <person name="Barry K."/>
            <person name="Lindquist E."/>
            <person name="Shapiro H."/>
            <person name="Bruce D."/>
            <person name="Schmutz J."/>
            <person name="Salamov A."/>
            <person name="Fey P."/>
            <person name="Gaudet P."/>
            <person name="Anjard C."/>
            <person name="Babu M.M."/>
            <person name="Basu S."/>
            <person name="Bushmanova Y."/>
            <person name="van der Wel H."/>
            <person name="Katoh-Kurasawa M."/>
            <person name="Dinh C."/>
            <person name="Coutinho P.M."/>
            <person name="Saito T."/>
            <person name="Elias M."/>
            <person name="Schaap P."/>
            <person name="Kay R.R."/>
            <person name="Henrissat B."/>
            <person name="Eichinger L."/>
            <person name="Rivero F."/>
            <person name="Putnam N.H."/>
            <person name="West C.M."/>
            <person name="Loomis W.F."/>
            <person name="Chisholm R.L."/>
            <person name="Shaulsky G."/>
            <person name="Strassmann J.E."/>
            <person name="Queller D.C."/>
            <person name="Kuspa A."/>
            <person name="Grigoriev I.V."/>
        </authorList>
    </citation>
    <scope>NUCLEOTIDE SEQUENCE [LARGE SCALE GENOMIC DNA]</scope>
    <source>
        <strain evidence="4">QSDP1</strain>
    </source>
</reference>
<evidence type="ECO:0000313" key="3">
    <source>
        <dbReference type="EMBL" id="EGC32826.1"/>
    </source>
</evidence>
<dbReference type="eggNOG" id="KOG4409">
    <property type="taxonomic scope" value="Eukaryota"/>
</dbReference>
<dbReference type="PANTHER" id="PTHR42886">
    <property type="entry name" value="RE40534P-RELATED"/>
    <property type="match status" value="1"/>
</dbReference>